<dbReference type="EMBL" id="EU972598">
    <property type="protein sequence ID" value="ACG44716.1"/>
    <property type="molecule type" value="mRNA"/>
</dbReference>
<accession>B6U5T3</accession>
<organism evidence="2">
    <name type="scientific">Zea mays</name>
    <name type="common">Maize</name>
    <dbReference type="NCBI Taxonomy" id="4577"/>
    <lineage>
        <taxon>Eukaryota</taxon>
        <taxon>Viridiplantae</taxon>
        <taxon>Streptophyta</taxon>
        <taxon>Embryophyta</taxon>
        <taxon>Tracheophyta</taxon>
        <taxon>Spermatophyta</taxon>
        <taxon>Magnoliopsida</taxon>
        <taxon>Liliopsida</taxon>
        <taxon>Poales</taxon>
        <taxon>Poaceae</taxon>
        <taxon>PACMAD clade</taxon>
        <taxon>Panicoideae</taxon>
        <taxon>Andropogonodae</taxon>
        <taxon>Andropogoneae</taxon>
        <taxon>Tripsacinae</taxon>
        <taxon>Zea</taxon>
    </lineage>
</organism>
<sequence length="121" mass="13083">MAIISDFKEDETPQQPAAVGPGVEETLVAALERTGGALPFLQAAIDVAHRRSGLFRDPSAVSKVTAMAAAVRAQVETEERAAREVKNGVLLVTVPKTEVERKVIPTCRSSRQTELSRRVFV</sequence>
<feature type="compositionally biased region" description="Basic and acidic residues" evidence="1">
    <location>
        <begin position="1"/>
        <end position="11"/>
    </location>
</feature>
<proteinExistence type="evidence at transcript level"/>
<feature type="region of interest" description="Disordered" evidence="1">
    <location>
        <begin position="1"/>
        <end position="21"/>
    </location>
</feature>
<dbReference type="ExpressionAtlas" id="B6U5T3">
    <property type="expression patterns" value="baseline and differential"/>
</dbReference>
<evidence type="ECO:0000313" key="2">
    <source>
        <dbReference type="EMBL" id="ACG44716.1"/>
    </source>
</evidence>
<dbReference type="AlphaFoldDB" id="B6U5T3"/>
<reference evidence="2" key="1">
    <citation type="journal article" date="2009" name="Plant Mol. Biol.">
        <title>Insights into corn genes derived from large-scale cDNA sequencing.</title>
        <authorList>
            <person name="Alexandrov N.N."/>
            <person name="Brover V.V."/>
            <person name="Freidin S."/>
            <person name="Troukhan M.E."/>
            <person name="Tatarinova T.V."/>
            <person name="Zhang H."/>
            <person name="Swaller T.J."/>
            <person name="Lu Y.P."/>
            <person name="Bouck J."/>
            <person name="Flavell R.B."/>
            <person name="Feldmann K.A."/>
        </authorList>
    </citation>
    <scope>NUCLEOTIDE SEQUENCE</scope>
</reference>
<evidence type="ECO:0000256" key="1">
    <source>
        <dbReference type="SAM" id="MobiDB-lite"/>
    </source>
</evidence>
<protein>
    <submittedName>
        <fullName evidence="2">Uncharacterized protein</fullName>
    </submittedName>
</protein>
<name>B6U5T3_MAIZE</name>